<dbReference type="AlphaFoldDB" id="A0A7W7DCL6"/>
<protein>
    <submittedName>
        <fullName evidence="1">Uncharacterized protein</fullName>
    </submittedName>
</protein>
<accession>A0A7W7DCL6</accession>
<gene>
    <name evidence="1" type="ORF">BJ982_004462</name>
</gene>
<sequence length="53" mass="5688">MTCEIFLCQEDATHKVRVKVPGLPISLSCLLCEGHATGGLNVEGRIIECEAMA</sequence>
<dbReference type="Proteomes" id="UP000542210">
    <property type="component" value="Unassembled WGS sequence"/>
</dbReference>
<organism evidence="1 2">
    <name type="scientific">Sphaerisporangium siamense</name>
    <dbReference type="NCBI Taxonomy" id="795645"/>
    <lineage>
        <taxon>Bacteria</taxon>
        <taxon>Bacillati</taxon>
        <taxon>Actinomycetota</taxon>
        <taxon>Actinomycetes</taxon>
        <taxon>Streptosporangiales</taxon>
        <taxon>Streptosporangiaceae</taxon>
        <taxon>Sphaerisporangium</taxon>
    </lineage>
</organism>
<dbReference type="EMBL" id="JACHND010000001">
    <property type="protein sequence ID" value="MBB4702918.1"/>
    <property type="molecule type" value="Genomic_DNA"/>
</dbReference>
<proteinExistence type="predicted"/>
<name>A0A7W7DCL6_9ACTN</name>
<comment type="caution">
    <text evidence="1">The sequence shown here is derived from an EMBL/GenBank/DDBJ whole genome shotgun (WGS) entry which is preliminary data.</text>
</comment>
<reference evidence="1 2" key="1">
    <citation type="submission" date="2020-08" db="EMBL/GenBank/DDBJ databases">
        <title>Sequencing the genomes of 1000 actinobacteria strains.</title>
        <authorList>
            <person name="Klenk H.-P."/>
        </authorList>
    </citation>
    <scope>NUCLEOTIDE SEQUENCE [LARGE SCALE GENOMIC DNA]</scope>
    <source>
        <strain evidence="1 2">DSM 45784</strain>
    </source>
</reference>
<evidence type="ECO:0000313" key="1">
    <source>
        <dbReference type="EMBL" id="MBB4702918.1"/>
    </source>
</evidence>
<evidence type="ECO:0000313" key="2">
    <source>
        <dbReference type="Proteomes" id="UP000542210"/>
    </source>
</evidence>
<keyword evidence="2" id="KW-1185">Reference proteome</keyword>